<name>A6X0Y0_BRUA4</name>
<dbReference type="KEGG" id="oan:Oant_2168"/>
<reference evidence="1 2" key="1">
    <citation type="journal article" date="2011" name="J. Bacteriol.">
        <title>Genome of Ochrobactrum anthropi ATCC 49188 T, a versatile opportunistic pathogen and symbiont of several eukaryotic hosts.</title>
        <authorList>
            <person name="Chain P.S."/>
            <person name="Lang D.M."/>
            <person name="Comerci D.J."/>
            <person name="Malfatti S.A."/>
            <person name="Vergez L.M."/>
            <person name="Shin M."/>
            <person name="Ugalde R.A."/>
            <person name="Garcia E."/>
            <person name="Tolmasky M.E."/>
        </authorList>
    </citation>
    <scope>NUCLEOTIDE SEQUENCE [LARGE SCALE GENOMIC DNA]</scope>
    <source>
        <strain evidence="2">ATCC 49188 / DSM 6882 / CCUG 24695 / JCM 21032 / LMG 3331 / NBRC 15819 / NCTC 12168 / Alc 37</strain>
    </source>
</reference>
<protein>
    <submittedName>
        <fullName evidence="1">Uncharacterized protein</fullName>
    </submittedName>
</protein>
<evidence type="ECO:0000313" key="1">
    <source>
        <dbReference type="EMBL" id="ABS14884.1"/>
    </source>
</evidence>
<keyword evidence="2" id="KW-1185">Reference proteome</keyword>
<organism evidence="1 2">
    <name type="scientific">Brucella anthropi (strain ATCC 49188 / DSM 6882 / CCUG 24695 / JCM 21032 / LMG 3331 / NBRC 15819 / NCTC 12168 / Alc 37)</name>
    <name type="common">Ochrobactrum anthropi</name>
    <dbReference type="NCBI Taxonomy" id="439375"/>
    <lineage>
        <taxon>Bacteria</taxon>
        <taxon>Pseudomonadati</taxon>
        <taxon>Pseudomonadota</taxon>
        <taxon>Alphaproteobacteria</taxon>
        <taxon>Hyphomicrobiales</taxon>
        <taxon>Brucellaceae</taxon>
        <taxon>Brucella/Ochrobactrum group</taxon>
        <taxon>Brucella</taxon>
    </lineage>
</organism>
<dbReference type="HOGENOM" id="CLU_2937050_0_0_5"/>
<sequence length="60" mass="6579">MENTPGARKIYRIPAMFSVGHLNPPFAGGEATFKVFSTAPSSLKNNLKCLPRKGLKLFLD</sequence>
<accession>A6X0Y0</accession>
<dbReference type="EMBL" id="CP000758">
    <property type="protein sequence ID" value="ABS14884.1"/>
    <property type="molecule type" value="Genomic_DNA"/>
</dbReference>
<proteinExistence type="predicted"/>
<evidence type="ECO:0000313" key="2">
    <source>
        <dbReference type="Proteomes" id="UP000002301"/>
    </source>
</evidence>
<dbReference type="Proteomes" id="UP000002301">
    <property type="component" value="Chromosome 1"/>
</dbReference>
<dbReference type="AlphaFoldDB" id="A6X0Y0"/>
<gene>
    <name evidence="1" type="ordered locus">Oant_2168</name>
</gene>